<dbReference type="SUPFAM" id="SSF54427">
    <property type="entry name" value="NTF2-like"/>
    <property type="match status" value="1"/>
</dbReference>
<evidence type="ECO:0000313" key="2">
    <source>
        <dbReference type="EMBL" id="KUM59566.1"/>
    </source>
</evidence>
<name>A0A101MFB5_PENFR</name>
<dbReference type="Gene3D" id="3.10.450.50">
    <property type="match status" value="1"/>
</dbReference>
<dbReference type="InterPro" id="IPR009959">
    <property type="entry name" value="Cyclase_SnoaL-like"/>
</dbReference>
<comment type="caution">
    <text evidence="2">The sequence shown here is derived from an EMBL/GenBank/DDBJ whole genome shotgun (WGS) entry which is preliminary data.</text>
</comment>
<dbReference type="STRING" id="48697.A0A101MFB5"/>
<evidence type="ECO:0000256" key="1">
    <source>
        <dbReference type="SAM" id="MobiDB-lite"/>
    </source>
</evidence>
<dbReference type="AlphaFoldDB" id="A0A101MFB5"/>
<dbReference type="InterPro" id="IPR032710">
    <property type="entry name" value="NTF2-like_dom_sf"/>
</dbReference>
<evidence type="ECO:0008006" key="4">
    <source>
        <dbReference type="Google" id="ProtNLM"/>
    </source>
</evidence>
<organism evidence="2 3">
    <name type="scientific">Penicillium freii</name>
    <dbReference type="NCBI Taxonomy" id="48697"/>
    <lineage>
        <taxon>Eukaryota</taxon>
        <taxon>Fungi</taxon>
        <taxon>Dikarya</taxon>
        <taxon>Ascomycota</taxon>
        <taxon>Pezizomycotina</taxon>
        <taxon>Eurotiomycetes</taxon>
        <taxon>Eurotiomycetidae</taxon>
        <taxon>Eurotiales</taxon>
        <taxon>Aspergillaceae</taxon>
        <taxon>Penicillium</taxon>
    </lineage>
</organism>
<sequence length="503" mass="55851">MVNVFQRLTRRRVQSSGSNPGDIDADSTGPNSAAAHPHGIRRTVSTSSGKRSWRYEEPAPRHLLLISDTVAFDTHVVHRFQAEGFDVIYIPFLGSGDEEKDAKVLKKVVHDKEDELENGERYAIVGTSSIRLSLPLMYKLCYSKADTSSLAIYKRNPTNLILPAYHRPAYLLLALHHALSSNTNPFPHLCALIAYYPLSSTDQFTYREKENCEAPGCSDTSSIFGPASKSTYLPIQIHIPGPRVQPCALWPWIGISVSEGDVTYKKKHRCFVYTYPGSRAGFAEREIAEEKEGEVDWQLNIDDEISSQLAWSRALGCLRRSFNVGSHWAATDIETVWEEYWDRVTGELELRKQNLEGSGFEPAVAMLTGHGHYGEMGCPAGEVFVKCIPTDAGGSDISTLRDFFAHAYIPAGPVDQNVRLLSRTVGADRIVDEMLFSCRHTAEIPWLLPGVSPTNREIKVIVVVVASFSASQIIRQSLYWDQAGVLVQVGLLDPGLVPTSKSR</sequence>
<dbReference type="GO" id="GO:0030638">
    <property type="term" value="P:polyketide metabolic process"/>
    <property type="evidence" value="ECO:0007669"/>
    <property type="project" value="InterPro"/>
</dbReference>
<dbReference type="Proteomes" id="UP000055045">
    <property type="component" value="Unassembled WGS sequence"/>
</dbReference>
<proteinExistence type="predicted"/>
<dbReference type="EMBL" id="LLXE01000218">
    <property type="protein sequence ID" value="KUM59566.1"/>
    <property type="molecule type" value="Genomic_DNA"/>
</dbReference>
<accession>A0A101MFB5</accession>
<gene>
    <name evidence="2" type="ORF">ACN42_g7588</name>
</gene>
<keyword evidence="3" id="KW-1185">Reference proteome</keyword>
<reference evidence="2 3" key="1">
    <citation type="submission" date="2015-10" db="EMBL/GenBank/DDBJ databases">
        <title>Genome sequencing of Penicillium freii.</title>
        <authorList>
            <person name="Nguyen H.D."/>
            <person name="Visagie C.M."/>
            <person name="Seifert K.A."/>
        </authorList>
    </citation>
    <scope>NUCLEOTIDE SEQUENCE [LARGE SCALE GENOMIC DNA]</scope>
    <source>
        <strain evidence="2 3">DAOM 242723</strain>
    </source>
</reference>
<dbReference type="PANTHER" id="PTHR38436">
    <property type="entry name" value="POLYKETIDE CYCLASE SNOAL-LIKE DOMAIN"/>
    <property type="match status" value="1"/>
</dbReference>
<evidence type="ECO:0000313" key="3">
    <source>
        <dbReference type="Proteomes" id="UP000055045"/>
    </source>
</evidence>
<feature type="region of interest" description="Disordered" evidence="1">
    <location>
        <begin position="11"/>
        <end position="53"/>
    </location>
</feature>
<protein>
    <recommendedName>
        <fullName evidence="4">Dienelactone hydrolase domain-containing protein</fullName>
    </recommendedName>
</protein>
<dbReference type="PANTHER" id="PTHR38436:SF3">
    <property type="entry name" value="CARBOXYMETHYLENEBUTENOLIDASE-RELATED"/>
    <property type="match status" value="1"/>
</dbReference>